<dbReference type="GO" id="GO:0016874">
    <property type="term" value="F:ligase activity"/>
    <property type="evidence" value="ECO:0007669"/>
    <property type="project" value="UniProtKB-KW"/>
</dbReference>
<dbReference type="SUPFAM" id="SSF74650">
    <property type="entry name" value="Galactose mutarotase-like"/>
    <property type="match status" value="1"/>
</dbReference>
<dbReference type="PIRSF" id="PIRSF005096">
    <property type="entry name" value="GALM"/>
    <property type="match status" value="1"/>
</dbReference>
<comment type="caution">
    <text evidence="6">The sequence shown here is derived from an EMBL/GenBank/DDBJ whole genome shotgun (WGS) entry which is preliminary data.</text>
</comment>
<gene>
    <name evidence="6" type="ORF">ABID27_000005</name>
</gene>
<dbReference type="InterPro" id="IPR014718">
    <property type="entry name" value="GH-type_carb-bd"/>
</dbReference>
<dbReference type="Pfam" id="PF01263">
    <property type="entry name" value="Aldose_epim"/>
    <property type="match status" value="1"/>
</dbReference>
<name>A0ABV2JHJ9_9STRE</name>
<keyword evidence="6" id="KW-0436">Ligase</keyword>
<dbReference type="InterPro" id="IPR008183">
    <property type="entry name" value="Aldose_1/G6P_1-epimerase"/>
</dbReference>
<dbReference type="EC" id="5.1.3.3" evidence="5"/>
<dbReference type="Proteomes" id="UP001549055">
    <property type="component" value="Unassembled WGS sequence"/>
</dbReference>
<sequence>MITVADFGSEGAQLYRLTNKNGMVLTVSNFGARIVDILVPLDGEGLRPVSLSAGSVQEYLEQDFYVGSSVVPVAGRISGAKTSIKGQVYHFTENEPGRTLHSGVDTANRDYWQVQVDDEANRVMFTYLLPDGKNGFPGNVEVEASFQLTEENEVIVSYRAQSDKDTIFNPTSHVYFNLSGDFEQDVSQHHLTIAAEKYIPLADNLPTGEIASVEGTTFDFRNGALLGQGLSGQSEQNRLAGGYDHPWLLSETAKEPVKVVSPDERVRLTMKTNQPAVIVYTYNHGPTGLCRHHGAFSLECQGLPDACNIEGFGSILLEKGDSFLSETRYRFDWK</sequence>
<dbReference type="InterPro" id="IPR011013">
    <property type="entry name" value="Gal_mutarotase_sf_dom"/>
</dbReference>
<dbReference type="RefSeq" id="WP_354279389.1">
    <property type="nucleotide sequence ID" value="NZ_JBEPMK010000001.1"/>
</dbReference>
<proteinExistence type="inferred from homology"/>
<dbReference type="EMBL" id="JBEPMK010000001">
    <property type="protein sequence ID" value="MET3643388.1"/>
    <property type="molecule type" value="Genomic_DNA"/>
</dbReference>
<evidence type="ECO:0000256" key="4">
    <source>
        <dbReference type="ARBA" id="ARBA00023277"/>
    </source>
</evidence>
<keyword evidence="7" id="KW-1185">Reference proteome</keyword>
<comment type="similarity">
    <text evidence="2 5">Belongs to the aldose epimerase family.</text>
</comment>
<dbReference type="PANTHER" id="PTHR10091:SF0">
    <property type="entry name" value="GALACTOSE MUTAROTASE"/>
    <property type="match status" value="1"/>
</dbReference>
<comment type="pathway">
    <text evidence="1 5">Carbohydrate metabolism; hexose metabolism.</text>
</comment>
<evidence type="ECO:0000256" key="5">
    <source>
        <dbReference type="PIRNR" id="PIRNR005096"/>
    </source>
</evidence>
<dbReference type="Gene3D" id="2.70.98.10">
    <property type="match status" value="1"/>
</dbReference>
<reference evidence="6 7" key="1">
    <citation type="submission" date="2024-06" db="EMBL/GenBank/DDBJ databases">
        <title>Genomic Encyclopedia of Type Strains, Phase IV (KMG-IV): sequencing the most valuable type-strain genomes for metagenomic binning, comparative biology and taxonomic classification.</title>
        <authorList>
            <person name="Goeker M."/>
        </authorList>
    </citation>
    <scope>NUCLEOTIDE SEQUENCE [LARGE SCALE GENOMIC DNA]</scope>
    <source>
        <strain evidence="6 7">DSM 15349</strain>
    </source>
</reference>
<dbReference type="NCBIfam" id="NF008277">
    <property type="entry name" value="PRK11055.1"/>
    <property type="match status" value="1"/>
</dbReference>
<dbReference type="CDD" id="cd09019">
    <property type="entry name" value="galactose_mutarotase_like"/>
    <property type="match status" value="1"/>
</dbReference>
<dbReference type="InterPro" id="IPR015443">
    <property type="entry name" value="Aldose_1-epimerase"/>
</dbReference>
<keyword evidence="4 5" id="KW-0119">Carbohydrate metabolism</keyword>
<evidence type="ECO:0000256" key="2">
    <source>
        <dbReference type="ARBA" id="ARBA00006206"/>
    </source>
</evidence>
<evidence type="ECO:0000256" key="3">
    <source>
        <dbReference type="ARBA" id="ARBA00023235"/>
    </source>
</evidence>
<dbReference type="PANTHER" id="PTHR10091">
    <property type="entry name" value="ALDOSE-1-EPIMERASE"/>
    <property type="match status" value="1"/>
</dbReference>
<comment type="catalytic activity">
    <reaction evidence="5">
        <text>alpha-D-glucose = beta-D-glucose</text>
        <dbReference type="Rhea" id="RHEA:10264"/>
        <dbReference type="ChEBI" id="CHEBI:15903"/>
        <dbReference type="ChEBI" id="CHEBI:17925"/>
        <dbReference type="EC" id="5.1.3.3"/>
    </reaction>
</comment>
<dbReference type="GO" id="GO:0004034">
    <property type="term" value="F:aldose 1-epimerase activity"/>
    <property type="evidence" value="ECO:0007669"/>
    <property type="project" value="UniProtKB-EC"/>
</dbReference>
<evidence type="ECO:0000313" key="7">
    <source>
        <dbReference type="Proteomes" id="UP001549055"/>
    </source>
</evidence>
<evidence type="ECO:0000256" key="1">
    <source>
        <dbReference type="ARBA" id="ARBA00005028"/>
    </source>
</evidence>
<organism evidence="6 7">
    <name type="scientific">Streptococcus gallinaceus</name>
    <dbReference type="NCBI Taxonomy" id="165758"/>
    <lineage>
        <taxon>Bacteria</taxon>
        <taxon>Bacillati</taxon>
        <taxon>Bacillota</taxon>
        <taxon>Bacilli</taxon>
        <taxon>Lactobacillales</taxon>
        <taxon>Streptococcaceae</taxon>
        <taxon>Streptococcus</taxon>
    </lineage>
</organism>
<evidence type="ECO:0000313" key="6">
    <source>
        <dbReference type="EMBL" id="MET3643388.1"/>
    </source>
</evidence>
<protein>
    <recommendedName>
        <fullName evidence="5">Aldose 1-epimerase</fullName>
        <ecNumber evidence="5">5.1.3.3</ecNumber>
    </recommendedName>
</protein>
<dbReference type="InterPro" id="IPR047215">
    <property type="entry name" value="Galactose_mutarotase-like"/>
</dbReference>
<accession>A0ABV2JHJ9</accession>
<keyword evidence="3 5" id="KW-0413">Isomerase</keyword>